<dbReference type="InParanoid" id="H0EMJ5"/>
<dbReference type="GO" id="GO:0004721">
    <property type="term" value="F:phosphoprotein phosphatase activity"/>
    <property type="evidence" value="ECO:0007669"/>
    <property type="project" value="InterPro"/>
</dbReference>
<dbReference type="AlphaFoldDB" id="H0EMJ5"/>
<evidence type="ECO:0000313" key="3">
    <source>
        <dbReference type="Proteomes" id="UP000005446"/>
    </source>
</evidence>
<dbReference type="HOGENOM" id="CLU_057546_1_4_1"/>
<name>H0EMJ5_GLAL7</name>
<dbReference type="PROSITE" id="PS00383">
    <property type="entry name" value="TYR_PHOSPHATASE_1"/>
    <property type="match status" value="1"/>
</dbReference>
<accession>H0EMJ5</accession>
<dbReference type="Pfam" id="PF13350">
    <property type="entry name" value="Y_phosphatase3"/>
    <property type="match status" value="1"/>
</dbReference>
<dbReference type="PANTHER" id="PTHR31126">
    <property type="entry name" value="TYROSINE-PROTEIN PHOSPHATASE"/>
    <property type="match status" value="1"/>
</dbReference>
<dbReference type="InterPro" id="IPR016130">
    <property type="entry name" value="Tyr_Pase_AS"/>
</dbReference>
<organism evidence="2 3">
    <name type="scientific">Glarea lozoyensis (strain ATCC 74030 / MF5533)</name>
    <dbReference type="NCBI Taxonomy" id="1104152"/>
    <lineage>
        <taxon>Eukaryota</taxon>
        <taxon>Fungi</taxon>
        <taxon>Dikarya</taxon>
        <taxon>Ascomycota</taxon>
        <taxon>Pezizomycotina</taxon>
        <taxon>Leotiomycetes</taxon>
        <taxon>Helotiales</taxon>
        <taxon>Helotiaceae</taxon>
        <taxon>Glarea</taxon>
    </lineage>
</organism>
<dbReference type="Gene3D" id="3.90.190.10">
    <property type="entry name" value="Protein tyrosine phosphatase superfamily"/>
    <property type="match status" value="1"/>
</dbReference>
<protein>
    <submittedName>
        <fullName evidence="2">Putative Tyrosine-protein phosphatase</fullName>
    </submittedName>
</protein>
<evidence type="ECO:0000313" key="2">
    <source>
        <dbReference type="EMBL" id="EHL00335.1"/>
    </source>
</evidence>
<reference evidence="2 3" key="1">
    <citation type="journal article" date="2012" name="Eukaryot. Cell">
        <title>Genome sequence of the fungus Glarea lozoyensis: the first genome sequence of a species from the Helotiaceae family.</title>
        <authorList>
            <person name="Youssar L."/>
            <person name="Gruening B.A."/>
            <person name="Erxleben A."/>
            <person name="Guenther S."/>
            <person name="Huettel W."/>
        </authorList>
    </citation>
    <scope>NUCLEOTIDE SEQUENCE [LARGE SCALE GENOMIC DNA]</scope>
    <source>
        <strain evidence="3">ATCC 74030 / MF5533</strain>
    </source>
</reference>
<dbReference type="PANTHER" id="PTHR31126:SF1">
    <property type="entry name" value="TYROSINE SPECIFIC PROTEIN PHOSPHATASES DOMAIN-CONTAINING PROTEIN"/>
    <property type="match status" value="1"/>
</dbReference>
<keyword evidence="3" id="KW-1185">Reference proteome</keyword>
<dbReference type="Proteomes" id="UP000005446">
    <property type="component" value="Unassembled WGS sequence"/>
</dbReference>
<feature type="domain" description="Tyrosine specific protein phosphatases" evidence="1">
    <location>
        <begin position="139"/>
        <end position="199"/>
    </location>
</feature>
<evidence type="ECO:0000259" key="1">
    <source>
        <dbReference type="PROSITE" id="PS50056"/>
    </source>
</evidence>
<dbReference type="SUPFAM" id="SSF52799">
    <property type="entry name" value="(Phosphotyrosine protein) phosphatases II"/>
    <property type="match status" value="1"/>
</dbReference>
<proteinExistence type="predicted"/>
<dbReference type="InterPro" id="IPR026893">
    <property type="entry name" value="Tyr/Ser_Pase_IphP-type"/>
</dbReference>
<gene>
    <name evidence="2" type="ORF">M7I_3832</name>
</gene>
<dbReference type="OrthoDB" id="449382at2759"/>
<comment type="caution">
    <text evidence="2">The sequence shown here is derived from an EMBL/GenBank/DDBJ whole genome shotgun (WGS) entry which is preliminary data.</text>
</comment>
<dbReference type="PROSITE" id="PS50056">
    <property type="entry name" value="TYR_PHOSPHATASE_2"/>
    <property type="match status" value="1"/>
</dbReference>
<dbReference type="InterPro" id="IPR000387">
    <property type="entry name" value="Tyr_Pase_dom"/>
</dbReference>
<dbReference type="InterPro" id="IPR029021">
    <property type="entry name" value="Prot-tyrosine_phosphatase-like"/>
</dbReference>
<sequence length="280" mass="31184">MASSSPPDEFSPPFIQIDGLDNFRDIGSWPTTTPHVSVRQNVLYRGPDLGPITPKGEQELRDLGIETIFDIRSVPQIERAGGVQEVEGIKRVWCPVFEESEYTLDKAGLRYTQYASDGTDGIVEAFEEILRHGAKTTMKPLLEHLASLPTEGKIPAAMIHCTTGNNRSGVFIGVLLALLGVDDEVVAEEYSLSQVGLQRGRDMVVDRLMRNPKFREALGEGEEGRKRAERMVGARVESMRDMLKMVQRRWGGVEGYVREEVGLGDEVIQGLRRVMRVTGE</sequence>
<dbReference type="EMBL" id="AGUE01000089">
    <property type="protein sequence ID" value="EHL00335.1"/>
    <property type="molecule type" value="Genomic_DNA"/>
</dbReference>